<evidence type="ECO:0000256" key="1">
    <source>
        <dbReference type="SAM" id="MobiDB-lite"/>
    </source>
</evidence>
<sequence>MTFNTEDLFSFMNEPKKENNNETINEVATSSVKVTQEEKKTNIEDLLKELSQDTNSENQKEKKQKTKSSRTNKSNQAVSSETFNVNADTVIRYHREIYSILDFFSTEEVENGVKITKNDDTVEYKKIDEELVRARMEKAGFLEFVKGYSQFNYFGGERNFIIPCIISKKKGLMDISIDKNSNQKYMQGLEPKIPFTLLGQFIAVAKMLGRLNLEVLGEFYFNYDTNEYMLHIPFQQVNEFWCQSKEEPGEFKRKMLIENGQSVELVCEIHSHHSF</sequence>
<feature type="compositionally biased region" description="Polar residues" evidence="1">
    <location>
        <begin position="21"/>
        <end position="30"/>
    </location>
</feature>
<dbReference type="EMBL" id="UAQE01000006">
    <property type="protein sequence ID" value="SPU40609.1"/>
    <property type="molecule type" value="Genomic_DNA"/>
</dbReference>
<evidence type="ECO:0000313" key="2">
    <source>
        <dbReference type="EMBL" id="SPU40609.1"/>
    </source>
</evidence>
<name>A0A2X1A8L3_9BACI</name>
<feature type="region of interest" description="Disordered" evidence="1">
    <location>
        <begin position="46"/>
        <end position="79"/>
    </location>
</feature>
<evidence type="ECO:0000313" key="3">
    <source>
        <dbReference type="Proteomes" id="UP000251431"/>
    </source>
</evidence>
<dbReference type="RefSeq" id="WP_112118865.1">
    <property type="nucleotide sequence ID" value="NZ_UAQE01000006.1"/>
</dbReference>
<gene>
    <name evidence="2" type="ORF">NCTC7582_05153</name>
</gene>
<reference evidence="2 3" key="1">
    <citation type="submission" date="2018-06" db="EMBL/GenBank/DDBJ databases">
        <authorList>
            <consortium name="Pathogen Informatics"/>
            <person name="Doyle S."/>
        </authorList>
    </citation>
    <scope>NUCLEOTIDE SEQUENCE [LARGE SCALE GENOMIC DNA]</scope>
    <source>
        <strain evidence="2 3">NCTC7582</strain>
    </source>
</reference>
<feature type="region of interest" description="Disordered" evidence="1">
    <location>
        <begin position="1"/>
        <end position="30"/>
    </location>
</feature>
<dbReference type="Proteomes" id="UP000251431">
    <property type="component" value="Unassembled WGS sequence"/>
</dbReference>
<accession>A0A2X1A8L3</accession>
<organism evidence="2 3">
    <name type="scientific">Lysinibacillus capsici</name>
    <dbReference type="NCBI Taxonomy" id="2115968"/>
    <lineage>
        <taxon>Bacteria</taxon>
        <taxon>Bacillati</taxon>
        <taxon>Bacillota</taxon>
        <taxon>Bacilli</taxon>
        <taxon>Bacillales</taxon>
        <taxon>Bacillaceae</taxon>
        <taxon>Lysinibacillus</taxon>
    </lineage>
</organism>
<dbReference type="AlphaFoldDB" id="A0A2X1A8L3"/>
<proteinExistence type="predicted"/>
<protein>
    <submittedName>
        <fullName evidence="2">Uncharacterized protein</fullName>
    </submittedName>
</protein>